<reference evidence="3 4" key="1">
    <citation type="journal article" date="2003" name="Int. J. Syst. Evol. Microbiol.">
        <title>Bacillus nealsonii sp. nov., isolated from a spacecraft-assembly facility, whose spores are gamma-radiation resistant.</title>
        <authorList>
            <person name="Venkateswaran K."/>
            <person name="Kempf M."/>
            <person name="Chen F."/>
            <person name="Satomi M."/>
            <person name="Nicholson W."/>
            <person name="Kern R."/>
        </authorList>
    </citation>
    <scope>NUCLEOTIDE SEQUENCE [LARGE SCALE GENOMIC DNA]</scope>
    <source>
        <strain evidence="3 4">FO-92</strain>
    </source>
</reference>
<protein>
    <recommendedName>
        <fullName evidence="5">Fimbrial assembly family protein</fullName>
    </recommendedName>
</protein>
<keyword evidence="4" id="KW-1185">Reference proteome</keyword>
<dbReference type="RefSeq" id="WP_101179385.1">
    <property type="nucleotide sequence ID" value="NZ_PISE01000066.1"/>
</dbReference>
<comment type="caution">
    <text evidence="3">The sequence shown here is derived from an EMBL/GenBank/DDBJ whole genome shotgun (WGS) entry which is preliminary data.</text>
</comment>
<proteinExistence type="predicted"/>
<dbReference type="OrthoDB" id="2971140at2"/>
<gene>
    <name evidence="3" type="ORF">CWS01_21205</name>
</gene>
<evidence type="ECO:0000256" key="2">
    <source>
        <dbReference type="SAM" id="Phobius"/>
    </source>
</evidence>
<keyword evidence="2" id="KW-0472">Membrane</keyword>
<dbReference type="AlphaFoldDB" id="A0A2N0YWR3"/>
<accession>A0A2N0YWR3</accession>
<organism evidence="3 4">
    <name type="scientific">Niallia nealsonii</name>
    <dbReference type="NCBI Taxonomy" id="115979"/>
    <lineage>
        <taxon>Bacteria</taxon>
        <taxon>Bacillati</taxon>
        <taxon>Bacillota</taxon>
        <taxon>Bacilli</taxon>
        <taxon>Bacillales</taxon>
        <taxon>Bacillaceae</taxon>
        <taxon>Niallia</taxon>
    </lineage>
</organism>
<keyword evidence="1" id="KW-0175">Coiled coil</keyword>
<feature type="transmembrane region" description="Helical" evidence="2">
    <location>
        <begin position="20"/>
        <end position="43"/>
    </location>
</feature>
<evidence type="ECO:0000313" key="4">
    <source>
        <dbReference type="Proteomes" id="UP000233375"/>
    </source>
</evidence>
<keyword evidence="2" id="KW-1133">Transmembrane helix</keyword>
<evidence type="ECO:0008006" key="5">
    <source>
        <dbReference type="Google" id="ProtNLM"/>
    </source>
</evidence>
<evidence type="ECO:0000313" key="3">
    <source>
        <dbReference type="EMBL" id="PKG21690.1"/>
    </source>
</evidence>
<name>A0A2N0YWR3_9BACI</name>
<evidence type="ECO:0000256" key="1">
    <source>
        <dbReference type="SAM" id="Coils"/>
    </source>
</evidence>
<dbReference type="EMBL" id="PISE01000066">
    <property type="protein sequence ID" value="PKG21690.1"/>
    <property type="molecule type" value="Genomic_DNA"/>
</dbReference>
<feature type="coiled-coil region" evidence="1">
    <location>
        <begin position="43"/>
        <end position="70"/>
    </location>
</feature>
<dbReference type="Proteomes" id="UP000233375">
    <property type="component" value="Unassembled WGS sequence"/>
</dbReference>
<sequence length="211" mass="23920">MTVEINLLPEKEPKKKKSFYFLFILFSITILFLLGMIIMGASLQSKNVELENKTAKIKNLVEAEQKMLAEYQASNSVVELQNAVDWAKIYPVKTVPVMRELSALLPERGFITSFHYTEAGLVELKVQFDTSREAAYYLKSLLDSEWVDNALLNELSMTTLDTIEDTDESAANSKVKRYIGSFDITLNQTKIKEDENEKDAKKDQKSGDTAS</sequence>
<keyword evidence="2" id="KW-0812">Transmembrane</keyword>